<keyword evidence="6 12" id="KW-0812">Transmembrane</keyword>
<dbReference type="GO" id="GO:0005886">
    <property type="term" value="C:plasma membrane"/>
    <property type="evidence" value="ECO:0007669"/>
    <property type="project" value="UniProtKB-SubCell"/>
</dbReference>
<keyword evidence="10 12" id="KW-0472">Membrane</keyword>
<dbReference type="NCBIfam" id="NF002318">
    <property type="entry name" value="PRK01253.1"/>
    <property type="match status" value="1"/>
</dbReference>
<evidence type="ECO:0000256" key="2">
    <source>
        <dbReference type="ARBA" id="ARBA00006103"/>
    </source>
</evidence>
<keyword evidence="9 12" id="KW-0811">Translocation</keyword>
<dbReference type="GO" id="GO:0015031">
    <property type="term" value="P:protein transport"/>
    <property type="evidence" value="ECO:0007669"/>
    <property type="project" value="UniProtKB-UniRule"/>
</dbReference>
<evidence type="ECO:0000256" key="1">
    <source>
        <dbReference type="ARBA" id="ARBA00004162"/>
    </source>
</evidence>
<evidence type="ECO:0000256" key="14">
    <source>
        <dbReference type="SAM" id="Phobius"/>
    </source>
</evidence>
<feature type="compositionally biased region" description="Basic residues" evidence="13">
    <location>
        <begin position="1"/>
        <end position="11"/>
    </location>
</feature>
<keyword evidence="4 12" id="KW-0813">Transport</keyword>
<feature type="region of interest" description="Disordered" evidence="13">
    <location>
        <begin position="1"/>
        <end position="28"/>
    </location>
</feature>
<evidence type="ECO:0000256" key="7">
    <source>
        <dbReference type="ARBA" id="ARBA00022927"/>
    </source>
</evidence>
<dbReference type="AlphaFoldDB" id="A0A7G9Z1V9"/>
<keyword evidence="8 12" id="KW-1133">Transmembrane helix</keyword>
<protein>
    <recommendedName>
        <fullName evidence="3 12">Preprotein translocase subunit SecG</fullName>
    </recommendedName>
    <alternativeName>
        <fullName evidence="11 12">Protein transport protein Sec61 subunit beta homolog</fullName>
    </alternativeName>
</protein>
<evidence type="ECO:0000256" key="12">
    <source>
        <dbReference type="HAMAP-Rule" id="MF_00751"/>
    </source>
</evidence>
<evidence type="ECO:0000256" key="10">
    <source>
        <dbReference type="ARBA" id="ARBA00023136"/>
    </source>
</evidence>
<evidence type="ECO:0000256" key="4">
    <source>
        <dbReference type="ARBA" id="ARBA00022448"/>
    </source>
</evidence>
<comment type="subunit">
    <text evidence="12">Component of the protein translocase complex. Heterotrimer consisting of alpha (SecY), beta (SecG) and gamma (SecE) subunits. Can form oligomers of the heterotrimer.</text>
</comment>
<organism evidence="15">
    <name type="scientific">Candidatus Methanophaga sp. ANME-1 ERB7</name>
    <dbReference type="NCBI Taxonomy" id="2759913"/>
    <lineage>
        <taxon>Archaea</taxon>
        <taxon>Methanobacteriati</taxon>
        <taxon>Methanobacteriota</taxon>
        <taxon>Stenosarchaea group</taxon>
        <taxon>Methanomicrobia</taxon>
        <taxon>Candidatus Methanophagales</taxon>
        <taxon>Candidatus Methanophagaceae</taxon>
        <taxon>Candidatus Methanophaga</taxon>
    </lineage>
</organism>
<evidence type="ECO:0000313" key="15">
    <source>
        <dbReference type="EMBL" id="QNO54243.1"/>
    </source>
</evidence>
<evidence type="ECO:0000256" key="11">
    <source>
        <dbReference type="ARBA" id="ARBA00031868"/>
    </source>
</evidence>
<comment type="similarity">
    <text evidence="2 12">Belongs to the SEC61-beta family.</text>
</comment>
<keyword evidence="5 12" id="KW-1003">Cell membrane</keyword>
<dbReference type="InterPro" id="IPR016482">
    <property type="entry name" value="SecG/Sec61-beta/Sbh"/>
</dbReference>
<feature type="transmembrane region" description="Helical" evidence="14">
    <location>
        <begin position="53"/>
        <end position="73"/>
    </location>
</feature>
<gene>
    <name evidence="12" type="primary">secG</name>
    <name evidence="15" type="ORF">IIFEDBNN_00027</name>
</gene>
<evidence type="ECO:0000256" key="13">
    <source>
        <dbReference type="SAM" id="MobiDB-lite"/>
    </source>
</evidence>
<proteinExistence type="inferred from homology"/>
<accession>A0A7G9Z1V9</accession>
<name>A0A7G9Z1V9_9EURY</name>
<evidence type="ECO:0000256" key="6">
    <source>
        <dbReference type="ARBA" id="ARBA00022692"/>
    </source>
</evidence>
<evidence type="ECO:0000256" key="3">
    <source>
        <dbReference type="ARBA" id="ARBA00014522"/>
    </source>
</evidence>
<dbReference type="HAMAP" id="MF_00751">
    <property type="entry name" value="SecG"/>
    <property type="match status" value="1"/>
</dbReference>
<comment type="function">
    <text evidence="12">Involved in protein export. The function of the beta subunit is unknown, but it may be involved in stabilization of the trimeric complex.</text>
</comment>
<evidence type="ECO:0000256" key="9">
    <source>
        <dbReference type="ARBA" id="ARBA00023010"/>
    </source>
</evidence>
<dbReference type="InterPro" id="IPR023531">
    <property type="entry name" value="Preprot_translocase_SecG"/>
</dbReference>
<comment type="subcellular location">
    <subcellularLocation>
        <location evidence="1 12">Cell membrane</location>
        <topology evidence="1 12">Single-pass membrane protein</topology>
    </subcellularLocation>
</comment>
<sequence>MGKVKTAKKAKKEGGRGGGSGGSGEERGLMSSAGLMRYYDVEESAVKMSPKTILIAGIAIGAIVLGLEIYFGIWPL</sequence>
<evidence type="ECO:0000256" key="5">
    <source>
        <dbReference type="ARBA" id="ARBA00022475"/>
    </source>
</evidence>
<dbReference type="Pfam" id="PF03911">
    <property type="entry name" value="Sec61_beta"/>
    <property type="match status" value="1"/>
</dbReference>
<feature type="topological domain" description="Cytoplasmic" evidence="12">
    <location>
        <begin position="1"/>
        <end position="49"/>
    </location>
</feature>
<reference evidence="15" key="1">
    <citation type="submission" date="2020-06" db="EMBL/GenBank/DDBJ databases">
        <title>Unique genomic features of the anaerobic methanotrophic archaea.</title>
        <authorList>
            <person name="Chadwick G.L."/>
            <person name="Skennerton C.T."/>
            <person name="Laso-Perez R."/>
            <person name="Leu A.O."/>
            <person name="Speth D.R."/>
            <person name="Yu H."/>
            <person name="Morgan-Lang C."/>
            <person name="Hatzenpichler R."/>
            <person name="Goudeau D."/>
            <person name="Malmstrom R."/>
            <person name="Brazelton W.J."/>
            <person name="Woyke T."/>
            <person name="Hallam S.J."/>
            <person name="Tyson G.W."/>
            <person name="Wegener G."/>
            <person name="Boetius A."/>
            <person name="Orphan V."/>
        </authorList>
    </citation>
    <scope>NUCLEOTIDE SEQUENCE</scope>
</reference>
<keyword evidence="7 12" id="KW-0653">Protein transport</keyword>
<dbReference type="EMBL" id="MT631573">
    <property type="protein sequence ID" value="QNO54243.1"/>
    <property type="molecule type" value="Genomic_DNA"/>
</dbReference>
<evidence type="ECO:0000256" key="8">
    <source>
        <dbReference type="ARBA" id="ARBA00022989"/>
    </source>
</evidence>